<evidence type="ECO:0000313" key="6">
    <source>
        <dbReference type="EMBL" id="QNN76206.1"/>
    </source>
</evidence>
<dbReference type="NCBIfam" id="NF002153">
    <property type="entry name" value="PRK00984.1-2"/>
    <property type="match status" value="1"/>
</dbReference>
<evidence type="ECO:0000256" key="3">
    <source>
        <dbReference type="ARBA" id="ARBA00023235"/>
    </source>
</evidence>
<dbReference type="GO" id="GO:0160150">
    <property type="term" value="F:tRNA pseudouridine(13) synthase activity"/>
    <property type="evidence" value="ECO:0007669"/>
    <property type="project" value="UniProtKB-EC"/>
</dbReference>
<dbReference type="InterPro" id="IPR050170">
    <property type="entry name" value="TruD_pseudoU_synthase"/>
</dbReference>
<dbReference type="PROSITE" id="PS01268">
    <property type="entry name" value="UPF0024"/>
    <property type="match status" value="1"/>
</dbReference>
<gene>
    <name evidence="4 6" type="primary">truD</name>
    <name evidence="6" type="ORF">IAE60_09470</name>
</gene>
<sequence length="353" mass="38444">MSEPLPRAFGAPVLTAQYRCVPEDFFVEELAGFDPSGEGEHLLLTVEKRGMNTAFAAKRIAAWAGIAEMGVGYAGLKDRHAVTRQRFSVHLPRKVAPDLAGLVSDDLKVIEASWHSRKLPRGALAGNRFELVLRDVAGDRTAIEARLGDIAAHGLPNWFGEQRFGRDGGNVAAALAMFAGRRVRRDQRSLLLSAARSELFNRVLAARLADGSWNRGLEGEVWMLAGSRSVFGPEPWSGTLAQRLADFDIHPTGPLWGKGASRAEAAARDCEEAALRAGDALALRAGLEQEGLRQERRALRLRPEGLAWEWPDSSVLRLSFALPPGSYATAVLHELGEVGEASRLVSDRLSEDR</sequence>
<dbReference type="GO" id="GO:0031119">
    <property type="term" value="P:tRNA pseudouridine synthesis"/>
    <property type="evidence" value="ECO:0007669"/>
    <property type="project" value="UniProtKB-UniRule"/>
</dbReference>
<dbReference type="InterPro" id="IPR043165">
    <property type="entry name" value="TruD_insert_sf"/>
</dbReference>
<evidence type="ECO:0000313" key="7">
    <source>
        <dbReference type="Proteomes" id="UP000515838"/>
    </source>
</evidence>
<dbReference type="CDD" id="cd02575">
    <property type="entry name" value="PseudoU_synth_EcTruD"/>
    <property type="match status" value="1"/>
</dbReference>
<dbReference type="PANTHER" id="PTHR47811:SF1">
    <property type="entry name" value="TRNA PSEUDOURIDINE SYNTHASE D"/>
    <property type="match status" value="1"/>
</dbReference>
<accession>A0A7G9T7Y1</accession>
<dbReference type="InterPro" id="IPR011760">
    <property type="entry name" value="PsdUridine_synth_TruD_insert"/>
</dbReference>
<keyword evidence="3 4" id="KW-0413">Isomerase</keyword>
<keyword evidence="2 4" id="KW-0819">tRNA processing</keyword>
<feature type="active site" description="Nucleophile" evidence="4">
    <location>
        <position position="78"/>
    </location>
</feature>
<dbReference type="InterPro" id="IPR020103">
    <property type="entry name" value="PsdUridine_synth_cat_dom_sf"/>
</dbReference>
<dbReference type="InterPro" id="IPR042214">
    <property type="entry name" value="TruD_catalytic"/>
</dbReference>
<comment type="similarity">
    <text evidence="1 4">Belongs to the pseudouridine synthase TruD family.</text>
</comment>
<dbReference type="AlphaFoldDB" id="A0A7G9T7Y1"/>
<feature type="domain" description="TRUD" evidence="5">
    <location>
        <begin position="154"/>
        <end position="301"/>
    </location>
</feature>
<dbReference type="Proteomes" id="UP000515838">
    <property type="component" value="Chromosome"/>
</dbReference>
<dbReference type="EC" id="5.4.99.27" evidence="4"/>
<protein>
    <recommendedName>
        <fullName evidence="4">tRNA pseudouridine synthase D</fullName>
        <ecNumber evidence="4">5.4.99.27</ecNumber>
    </recommendedName>
    <alternativeName>
        <fullName evidence="4">tRNA pseudouridine(13) synthase</fullName>
    </alternativeName>
    <alternativeName>
        <fullName evidence="4">tRNA pseudouridylate synthase D</fullName>
    </alternativeName>
    <alternativeName>
        <fullName evidence="4">tRNA-uridine isomerase D</fullName>
    </alternativeName>
</protein>
<evidence type="ECO:0000256" key="2">
    <source>
        <dbReference type="ARBA" id="ARBA00022694"/>
    </source>
</evidence>
<dbReference type="PROSITE" id="PS50984">
    <property type="entry name" value="TRUD"/>
    <property type="match status" value="1"/>
</dbReference>
<dbReference type="GO" id="GO:0005829">
    <property type="term" value="C:cytosol"/>
    <property type="evidence" value="ECO:0007669"/>
    <property type="project" value="TreeGrafter"/>
</dbReference>
<reference evidence="6 7" key="1">
    <citation type="submission" date="2020-08" db="EMBL/GenBank/DDBJ databases">
        <title>Streptomycin Non-resistant strain, P. mexicana.</title>
        <authorList>
            <person name="Ganesh-Kumar S."/>
            <person name="Zhe T."/>
            <person name="Yu Z."/>
            <person name="Min Y."/>
        </authorList>
    </citation>
    <scope>NUCLEOTIDE SEQUENCE [LARGE SCALE GENOMIC DNA]</scope>
    <source>
        <strain evidence="6 7">GTZY2</strain>
    </source>
</reference>
<dbReference type="PANTHER" id="PTHR47811">
    <property type="entry name" value="TRNA PSEUDOURIDINE SYNTHASE D"/>
    <property type="match status" value="1"/>
</dbReference>
<evidence type="ECO:0000256" key="4">
    <source>
        <dbReference type="HAMAP-Rule" id="MF_01082"/>
    </source>
</evidence>
<dbReference type="InterPro" id="IPR001656">
    <property type="entry name" value="PsdUridine_synth_TruD"/>
</dbReference>
<name>A0A7G9T7Y1_PSEMX</name>
<dbReference type="RefSeq" id="WP_187572068.1">
    <property type="nucleotide sequence ID" value="NZ_CP060731.1"/>
</dbReference>
<dbReference type="InterPro" id="IPR020119">
    <property type="entry name" value="PsdUridine_synth_TruD_CS"/>
</dbReference>
<evidence type="ECO:0000259" key="5">
    <source>
        <dbReference type="PROSITE" id="PS50984"/>
    </source>
</evidence>
<evidence type="ECO:0000256" key="1">
    <source>
        <dbReference type="ARBA" id="ARBA00007953"/>
    </source>
</evidence>
<organism evidence="6 7">
    <name type="scientific">Pseudoxanthomonas mexicana</name>
    <dbReference type="NCBI Taxonomy" id="128785"/>
    <lineage>
        <taxon>Bacteria</taxon>
        <taxon>Pseudomonadati</taxon>
        <taxon>Pseudomonadota</taxon>
        <taxon>Gammaproteobacteria</taxon>
        <taxon>Lysobacterales</taxon>
        <taxon>Lysobacteraceae</taxon>
        <taxon>Pseudoxanthomonas</taxon>
    </lineage>
</organism>
<proteinExistence type="inferred from homology"/>
<comment type="function">
    <text evidence="4">Responsible for synthesis of pseudouridine from uracil-13 in transfer RNAs.</text>
</comment>
<dbReference type="GeneID" id="81471196"/>
<dbReference type="GO" id="GO:0003723">
    <property type="term" value="F:RNA binding"/>
    <property type="evidence" value="ECO:0007669"/>
    <property type="project" value="InterPro"/>
</dbReference>
<dbReference type="HAMAP" id="MF_01082">
    <property type="entry name" value="TruD"/>
    <property type="match status" value="1"/>
</dbReference>
<comment type="catalytic activity">
    <reaction evidence="4">
        <text>uridine(13) in tRNA = pseudouridine(13) in tRNA</text>
        <dbReference type="Rhea" id="RHEA:42540"/>
        <dbReference type="Rhea" id="RHEA-COMP:10105"/>
        <dbReference type="Rhea" id="RHEA-COMP:10106"/>
        <dbReference type="ChEBI" id="CHEBI:65314"/>
        <dbReference type="ChEBI" id="CHEBI:65315"/>
        <dbReference type="EC" id="5.4.99.27"/>
    </reaction>
</comment>
<dbReference type="EMBL" id="CP060731">
    <property type="protein sequence ID" value="QNN76206.1"/>
    <property type="molecule type" value="Genomic_DNA"/>
</dbReference>
<dbReference type="Gene3D" id="3.30.2340.10">
    <property type="entry name" value="TruD, insertion domain"/>
    <property type="match status" value="1"/>
</dbReference>
<dbReference type="Pfam" id="PF01142">
    <property type="entry name" value="TruD"/>
    <property type="match status" value="2"/>
</dbReference>
<dbReference type="Gene3D" id="3.30.2350.20">
    <property type="entry name" value="TruD, catalytic domain"/>
    <property type="match status" value="1"/>
</dbReference>
<dbReference type="SUPFAM" id="SSF55120">
    <property type="entry name" value="Pseudouridine synthase"/>
    <property type="match status" value="1"/>
</dbReference>